<reference evidence="1 2" key="1">
    <citation type="submission" date="2021-02" db="EMBL/GenBank/DDBJ databases">
        <title>Characterization of Marinitoga sp. nov. str. BP5-C20A.</title>
        <authorList>
            <person name="Erauso G."/>
            <person name="Postec A."/>
        </authorList>
    </citation>
    <scope>NUCLEOTIDE SEQUENCE [LARGE SCALE GENOMIC DNA]</scope>
    <source>
        <strain evidence="1 2">BP5-C20A</strain>
    </source>
</reference>
<name>A0ABY8PT96_9BACT</name>
<organism evidence="1 2">
    <name type="scientific">Marinitoga aeolica</name>
    <dbReference type="NCBI Taxonomy" id="2809031"/>
    <lineage>
        <taxon>Bacteria</taxon>
        <taxon>Thermotogati</taxon>
        <taxon>Thermotogota</taxon>
        <taxon>Thermotogae</taxon>
        <taxon>Petrotogales</taxon>
        <taxon>Petrotogaceae</taxon>
        <taxon>Marinitoga</taxon>
    </lineage>
</organism>
<dbReference type="Gene3D" id="3.30.450.40">
    <property type="match status" value="1"/>
</dbReference>
<dbReference type="InterPro" id="IPR029016">
    <property type="entry name" value="GAF-like_dom_sf"/>
</dbReference>
<keyword evidence="2" id="KW-1185">Reference proteome</keyword>
<dbReference type="Proteomes" id="UP001232493">
    <property type="component" value="Chromosome"/>
</dbReference>
<accession>A0ABY8PT96</accession>
<evidence type="ECO:0000313" key="2">
    <source>
        <dbReference type="Proteomes" id="UP001232493"/>
    </source>
</evidence>
<dbReference type="RefSeq" id="WP_281000677.1">
    <property type="nucleotide sequence ID" value="NZ_CP069362.1"/>
</dbReference>
<gene>
    <name evidence="1" type="ORF">JRV97_04690</name>
</gene>
<proteinExistence type="predicted"/>
<dbReference type="SUPFAM" id="SSF55781">
    <property type="entry name" value="GAF domain-like"/>
    <property type="match status" value="1"/>
</dbReference>
<dbReference type="EMBL" id="CP069362">
    <property type="protein sequence ID" value="WGS65851.1"/>
    <property type="molecule type" value="Genomic_DNA"/>
</dbReference>
<protein>
    <submittedName>
        <fullName evidence="1">GAF domain-containing protein</fullName>
    </submittedName>
</protein>
<evidence type="ECO:0000313" key="1">
    <source>
        <dbReference type="EMBL" id="WGS65851.1"/>
    </source>
</evidence>
<sequence length="452" mass="53467">MNFISTLSFNEFNEYINNIFNDIIKNLNVYSGSLIVFDENNNIIFKIEKNLNIDIDNISPGKIDQMFLKEKKPIIINNEDLEKYNIKKKKNDVISSIIFPMYFKDRLIGIMNLNRKDKKFCETDLDFLFKIKAYILPAIYNIILLEEIHSERERFKNYAYIFELIVDIYSKTNTAIEFMNSVIKTVKNKFGVDVKLISSDTPGKNSLRIKDKYYKIYIDYNTDEEIVEKIKDFFMKIVIIKHSEELNKILENYSELAKETLLMNFISWDLIQEINSALTGLNLIMFFFESQHPKIANELKKSINRIKEAIIKYKSNFYNDESIELVSINDIIKEIEKKIVFLNPDIKFFNHIEVKALIFASRNILYNIILNIIVSILKYTNNKRFDVYLIKEKGFYILRIETNIIRSEMNNKDLKNSLKISSTMLSNYHIEFYYSSNENGTEFVLQIPSKSD</sequence>